<evidence type="ECO:0000313" key="1">
    <source>
        <dbReference type="EMBL" id="NGX98297.1"/>
    </source>
</evidence>
<dbReference type="EMBL" id="JAAMRR010001256">
    <property type="protein sequence ID" value="NGX98297.1"/>
    <property type="molecule type" value="Genomic_DNA"/>
</dbReference>
<gene>
    <name evidence="1" type="ORF">G4V63_24745</name>
</gene>
<dbReference type="Proteomes" id="UP000480266">
    <property type="component" value="Unassembled WGS sequence"/>
</dbReference>
<dbReference type="AlphaFoldDB" id="A0A7C9RIS5"/>
<sequence>MSIGIRVFQLAGRLDTDCDTIGMDGPFSRQKSQQYQRIAARLRALGPHSRICALILVAVLPWGIRRTTDAFRTAERPNGLYPTD</sequence>
<comment type="caution">
    <text evidence="1">The sequence shown here is derived from an EMBL/GenBank/DDBJ whole genome shotgun (WGS) entry which is preliminary data.</text>
</comment>
<keyword evidence="2" id="KW-1185">Reference proteome</keyword>
<evidence type="ECO:0000313" key="2">
    <source>
        <dbReference type="Proteomes" id="UP000480266"/>
    </source>
</evidence>
<organism evidence="1 2">
    <name type="scientific">Candidatus Afipia apatlaquensis</name>
    <dbReference type="NCBI Taxonomy" id="2712852"/>
    <lineage>
        <taxon>Bacteria</taxon>
        <taxon>Pseudomonadati</taxon>
        <taxon>Pseudomonadota</taxon>
        <taxon>Alphaproteobacteria</taxon>
        <taxon>Hyphomicrobiales</taxon>
        <taxon>Nitrobacteraceae</taxon>
        <taxon>Afipia</taxon>
    </lineage>
</organism>
<name>A0A7C9RIS5_9BRAD</name>
<accession>A0A7C9RIS5</accession>
<reference evidence="1" key="1">
    <citation type="submission" date="2020-02" db="EMBL/GenBank/DDBJ databases">
        <title>Draft genome sequence of Candidatus Afipia apatlaquensis IBT-C3, a potential strain for decolorization of textile dyes.</title>
        <authorList>
            <person name="Sanchez-Reyes A."/>
            <person name="Breton-Deval L."/>
            <person name="Mangelson H."/>
            <person name="Sanchez-Flores A."/>
        </authorList>
    </citation>
    <scope>NUCLEOTIDE SEQUENCE [LARGE SCALE GENOMIC DNA]</scope>
    <source>
        <strain evidence="1">IBT-C3</strain>
    </source>
</reference>
<protein>
    <submittedName>
        <fullName evidence="1">Uncharacterized protein</fullName>
    </submittedName>
</protein>
<proteinExistence type="predicted"/>